<sequence length="770" mass="87428">MARHGTLPEFMHQRQYEISEKPVSIAFDEQGNTADVATENELEEDEADGSDEFDESSDEELHCSELDNDTGPSLQSITEQSALDDFLATAELAGTEFVAEKLNTTVVTPSNNEGVLSSATAAAIKQAQEEHQQFLGIPRRPEWDENMTAEELDQRERDAFLQWRRQLAQLQEKDHIILTPFERNLDFWRQLWRVIERSDVVVQIVDARNPLLFRCEDLENYVTEVDPNKCNLLLINKADFLSPEQRDLWARYFRSVGLPVAFWSAQQENERLEALKAMDDEERQQEKKEEEEETEGEEEKGFEHKATLLWSKLSEMAVENEEKVALDSQETLEDSIIVEASSSTKSDLNLSNVPVKCSEDKCTSVLCPKNITKDINKRVTNLYPNHSELLADTENEYNVQAIAEKELPLHSKTDINSSHGIVNELSSSEKKVKELKNTDDTFTSDTENIVEAVKHANSDGESLDEFSAKLLTRDDLLALFKMLHMKKGQNTADDSQTVLTTVGLVGYPNVGKSSSINTLLNDKKVPVSATPGRTKHFQTLYVNEEVLLCDCPGLVFPSFVSTKADMILNGILPIDQMRDHVPAVSLISFSTPPNHLCQRIPRGVLEVVYGINVAPPQEGEDPNRAPYADELLCAYGYIRGFMTCHGIPDCSRSARYVLKDYVRGKLLYCIAPPEYNEIEFQQIGYKLQNLADIKSKEQKAKERTHKQMSDVDKDFFKQEQVGCFSRGFHTTESRQYGVVPPQETGAIPYKPWKKHHNKNKKEKLRRLVKK</sequence>
<dbReference type="PANTHER" id="PTHR45709">
    <property type="entry name" value="LARGE SUBUNIT GTPASE 1 HOMOLOG-RELATED"/>
    <property type="match status" value="1"/>
</dbReference>
<organism evidence="9 10">
    <name type="scientific">Desmophyllum pertusum</name>
    <dbReference type="NCBI Taxonomy" id="174260"/>
    <lineage>
        <taxon>Eukaryota</taxon>
        <taxon>Metazoa</taxon>
        <taxon>Cnidaria</taxon>
        <taxon>Anthozoa</taxon>
        <taxon>Hexacorallia</taxon>
        <taxon>Scleractinia</taxon>
        <taxon>Caryophylliina</taxon>
        <taxon>Caryophylliidae</taxon>
        <taxon>Desmophyllum</taxon>
    </lineage>
</organism>
<comment type="caution">
    <text evidence="9">The sequence shown here is derived from an EMBL/GenBank/DDBJ whole genome shotgun (WGS) entry which is preliminary data.</text>
</comment>
<keyword evidence="2" id="KW-0963">Cytoplasm</keyword>
<dbReference type="PANTHER" id="PTHR45709:SF2">
    <property type="entry name" value="LARGE SUBUNIT GTPASE 1 HOMOLOG"/>
    <property type="match status" value="1"/>
</dbReference>
<dbReference type="GO" id="GO:0005829">
    <property type="term" value="C:cytosol"/>
    <property type="evidence" value="ECO:0007669"/>
    <property type="project" value="TreeGrafter"/>
</dbReference>
<accession>A0A9X0A7C0</accession>
<feature type="domain" description="CP-type G" evidence="8">
    <location>
        <begin position="188"/>
        <end position="557"/>
    </location>
</feature>
<name>A0A9X0A7C0_9CNID</name>
<feature type="compositionally biased region" description="Acidic residues" evidence="7">
    <location>
        <begin position="39"/>
        <end position="58"/>
    </location>
</feature>
<dbReference type="GO" id="GO:0003924">
    <property type="term" value="F:GTPase activity"/>
    <property type="evidence" value="ECO:0007669"/>
    <property type="project" value="InterPro"/>
</dbReference>
<gene>
    <name evidence="9" type="primary">LSG1</name>
    <name evidence="9" type="ORF">OS493_000493</name>
</gene>
<dbReference type="EMBL" id="MU825396">
    <property type="protein sequence ID" value="KAJ7394672.1"/>
    <property type="molecule type" value="Genomic_DNA"/>
</dbReference>
<keyword evidence="4" id="KW-0378">Hydrolase</keyword>
<keyword evidence="5" id="KW-0342">GTP-binding</keyword>
<protein>
    <recommendedName>
        <fullName evidence="6">Large subunit GTPase 1 homolog</fullName>
    </recommendedName>
</protein>
<evidence type="ECO:0000256" key="3">
    <source>
        <dbReference type="ARBA" id="ARBA00022741"/>
    </source>
</evidence>
<evidence type="ECO:0000256" key="1">
    <source>
        <dbReference type="ARBA" id="ARBA00004496"/>
    </source>
</evidence>
<evidence type="ECO:0000256" key="2">
    <source>
        <dbReference type="ARBA" id="ARBA00022490"/>
    </source>
</evidence>
<dbReference type="SUPFAM" id="SSF52540">
    <property type="entry name" value="P-loop containing nucleoside triphosphate hydrolases"/>
    <property type="match status" value="1"/>
</dbReference>
<feature type="compositionally biased region" description="Basic residues" evidence="7">
    <location>
        <begin position="751"/>
        <end position="770"/>
    </location>
</feature>
<keyword evidence="10" id="KW-1185">Reference proteome</keyword>
<feature type="region of interest" description="Disordered" evidence="7">
    <location>
        <begin position="39"/>
        <end position="75"/>
    </location>
</feature>
<dbReference type="AlphaFoldDB" id="A0A9X0A7C0"/>
<dbReference type="Pfam" id="PF01926">
    <property type="entry name" value="MMR_HSR1"/>
    <property type="match status" value="1"/>
</dbReference>
<reference evidence="9" key="1">
    <citation type="submission" date="2023-01" db="EMBL/GenBank/DDBJ databases">
        <title>Genome assembly of the deep-sea coral Lophelia pertusa.</title>
        <authorList>
            <person name="Herrera S."/>
            <person name="Cordes E."/>
        </authorList>
    </citation>
    <scope>NUCLEOTIDE SEQUENCE</scope>
    <source>
        <strain evidence="9">USNM1676648</strain>
        <tissue evidence="9">Polyp</tissue>
    </source>
</reference>
<feature type="region of interest" description="Disordered" evidence="7">
    <location>
        <begin position="735"/>
        <end position="770"/>
    </location>
</feature>
<dbReference type="Proteomes" id="UP001163046">
    <property type="component" value="Unassembled WGS sequence"/>
</dbReference>
<evidence type="ECO:0000259" key="8">
    <source>
        <dbReference type="PROSITE" id="PS51721"/>
    </source>
</evidence>
<dbReference type="PROSITE" id="PS51721">
    <property type="entry name" value="G_CP"/>
    <property type="match status" value="1"/>
</dbReference>
<dbReference type="GO" id="GO:0000054">
    <property type="term" value="P:ribosomal subunit export from nucleus"/>
    <property type="evidence" value="ECO:0007669"/>
    <property type="project" value="TreeGrafter"/>
</dbReference>
<evidence type="ECO:0000256" key="6">
    <source>
        <dbReference type="ARBA" id="ARBA00040145"/>
    </source>
</evidence>
<keyword evidence="3" id="KW-0547">Nucleotide-binding</keyword>
<dbReference type="InterPro" id="IPR027417">
    <property type="entry name" value="P-loop_NTPase"/>
</dbReference>
<feature type="compositionally biased region" description="Basic and acidic residues" evidence="7">
    <location>
        <begin position="279"/>
        <end position="288"/>
    </location>
</feature>
<proteinExistence type="predicted"/>
<comment type="subcellular location">
    <subcellularLocation>
        <location evidence="1">Cytoplasm</location>
    </subcellularLocation>
</comment>
<dbReference type="GO" id="GO:0005525">
    <property type="term" value="F:GTP binding"/>
    <property type="evidence" value="ECO:0007669"/>
    <property type="project" value="UniProtKB-KW"/>
</dbReference>
<evidence type="ECO:0000256" key="5">
    <source>
        <dbReference type="ARBA" id="ARBA00023134"/>
    </source>
</evidence>
<dbReference type="InterPro" id="IPR006073">
    <property type="entry name" value="GTP-bd"/>
</dbReference>
<evidence type="ECO:0000256" key="7">
    <source>
        <dbReference type="SAM" id="MobiDB-lite"/>
    </source>
</evidence>
<feature type="compositionally biased region" description="Acidic residues" evidence="7">
    <location>
        <begin position="289"/>
        <end position="298"/>
    </location>
</feature>
<dbReference type="OrthoDB" id="61815at2759"/>
<evidence type="ECO:0000313" key="9">
    <source>
        <dbReference type="EMBL" id="KAJ7394672.1"/>
    </source>
</evidence>
<evidence type="ECO:0000313" key="10">
    <source>
        <dbReference type="Proteomes" id="UP001163046"/>
    </source>
</evidence>
<dbReference type="InterPro" id="IPR043358">
    <property type="entry name" value="GNL1-like"/>
</dbReference>
<dbReference type="Gene3D" id="3.40.50.300">
    <property type="entry name" value="P-loop containing nucleotide triphosphate hydrolases"/>
    <property type="match status" value="2"/>
</dbReference>
<evidence type="ECO:0000256" key="4">
    <source>
        <dbReference type="ARBA" id="ARBA00022801"/>
    </source>
</evidence>
<feature type="region of interest" description="Disordered" evidence="7">
    <location>
        <begin position="279"/>
        <end position="301"/>
    </location>
</feature>
<dbReference type="InterPro" id="IPR030378">
    <property type="entry name" value="G_CP_dom"/>
</dbReference>